<evidence type="ECO:0000256" key="3">
    <source>
        <dbReference type="ARBA" id="ARBA00022475"/>
    </source>
</evidence>
<feature type="transmembrane region" description="Helical" evidence="7">
    <location>
        <begin position="126"/>
        <end position="150"/>
    </location>
</feature>
<dbReference type="CDD" id="cd06261">
    <property type="entry name" value="TM_PBP2"/>
    <property type="match status" value="1"/>
</dbReference>
<proteinExistence type="inferred from homology"/>
<feature type="domain" description="ABC transmembrane type-1" evidence="8">
    <location>
        <begin position="91"/>
        <end position="282"/>
    </location>
</feature>
<feature type="transmembrane region" description="Helical" evidence="7">
    <location>
        <begin position="27"/>
        <end position="49"/>
    </location>
</feature>
<keyword evidence="6 7" id="KW-0472">Membrane</keyword>
<keyword evidence="5 7" id="KW-1133">Transmembrane helix</keyword>
<dbReference type="AlphaFoldDB" id="A0A4Q9DQR5"/>
<dbReference type="SUPFAM" id="SSF161098">
    <property type="entry name" value="MetI-like"/>
    <property type="match status" value="1"/>
</dbReference>
<dbReference type="GO" id="GO:0005886">
    <property type="term" value="C:plasma membrane"/>
    <property type="evidence" value="ECO:0007669"/>
    <property type="project" value="UniProtKB-SubCell"/>
</dbReference>
<dbReference type="PANTHER" id="PTHR43744">
    <property type="entry name" value="ABC TRANSPORTER PERMEASE PROTEIN MG189-RELATED-RELATED"/>
    <property type="match status" value="1"/>
</dbReference>
<sequence>MLSTNLRSKPLASSGTGRRSAFPLKMLVYHVGVGGLALLMIYPIVWMAVSSLKPNTEIFATAFNLIPSTLEFHNYVTGWKGFGSVSFTTFFKNSFIIVILSTIGAVASSALVAYGLGRIPFKGRSFWFGCVMMTMMLPHDVTIIPQYIMFSKMGWISTFKPVIVPHYFGTPFFIFMIMQFIRSIPPEMDEAAKMDGCSKYSIFFRIIVPLIVPALITATIFSFYWRWDDFISPLLYLNKPELYPVSLALKLFLDADSLSNWGGMFAMSTLSLLPVVLIFFFFQKYIVESVTTSGLKG</sequence>
<evidence type="ECO:0000313" key="9">
    <source>
        <dbReference type="EMBL" id="TBL77341.1"/>
    </source>
</evidence>
<evidence type="ECO:0000256" key="2">
    <source>
        <dbReference type="ARBA" id="ARBA00022448"/>
    </source>
</evidence>
<dbReference type="PROSITE" id="PS50928">
    <property type="entry name" value="ABC_TM1"/>
    <property type="match status" value="1"/>
</dbReference>
<dbReference type="InterPro" id="IPR035906">
    <property type="entry name" value="MetI-like_sf"/>
</dbReference>
<dbReference type="Pfam" id="PF00528">
    <property type="entry name" value="BPD_transp_1"/>
    <property type="match status" value="1"/>
</dbReference>
<keyword evidence="10" id="KW-1185">Reference proteome</keyword>
<dbReference type="OrthoDB" id="9771544at2"/>
<feature type="transmembrane region" description="Helical" evidence="7">
    <location>
        <begin position="202"/>
        <end position="225"/>
    </location>
</feature>
<evidence type="ECO:0000256" key="6">
    <source>
        <dbReference type="ARBA" id="ARBA00023136"/>
    </source>
</evidence>
<evidence type="ECO:0000259" key="8">
    <source>
        <dbReference type="PROSITE" id="PS50928"/>
    </source>
</evidence>
<dbReference type="InterPro" id="IPR000515">
    <property type="entry name" value="MetI-like"/>
</dbReference>
<evidence type="ECO:0000256" key="5">
    <source>
        <dbReference type="ARBA" id="ARBA00022989"/>
    </source>
</evidence>
<evidence type="ECO:0000313" key="10">
    <source>
        <dbReference type="Proteomes" id="UP000293142"/>
    </source>
</evidence>
<dbReference type="Gene3D" id="1.10.3720.10">
    <property type="entry name" value="MetI-like"/>
    <property type="match status" value="1"/>
</dbReference>
<dbReference type="GO" id="GO:0055085">
    <property type="term" value="P:transmembrane transport"/>
    <property type="evidence" value="ECO:0007669"/>
    <property type="project" value="InterPro"/>
</dbReference>
<feature type="transmembrane region" description="Helical" evidence="7">
    <location>
        <begin position="261"/>
        <end position="282"/>
    </location>
</feature>
<evidence type="ECO:0000256" key="4">
    <source>
        <dbReference type="ARBA" id="ARBA00022692"/>
    </source>
</evidence>
<name>A0A4Q9DQR5_9BACL</name>
<evidence type="ECO:0000256" key="1">
    <source>
        <dbReference type="ARBA" id="ARBA00004651"/>
    </source>
</evidence>
<comment type="caution">
    <text evidence="9">The sequence shown here is derived from an EMBL/GenBank/DDBJ whole genome shotgun (WGS) entry which is preliminary data.</text>
</comment>
<evidence type="ECO:0000256" key="7">
    <source>
        <dbReference type="RuleBase" id="RU363032"/>
    </source>
</evidence>
<dbReference type="Proteomes" id="UP000293142">
    <property type="component" value="Unassembled WGS sequence"/>
</dbReference>
<gene>
    <name evidence="9" type="ORF">EYB31_17845</name>
</gene>
<reference evidence="9 10" key="1">
    <citation type="submission" date="2019-02" db="EMBL/GenBank/DDBJ databases">
        <title>Paenibacillus sp. nov., isolated from surface-sterilized tissue of Thalictrum simplex L.</title>
        <authorList>
            <person name="Tuo L."/>
        </authorList>
    </citation>
    <scope>NUCLEOTIDE SEQUENCE [LARGE SCALE GENOMIC DNA]</scope>
    <source>
        <strain evidence="9 10">N2SHLJ1</strain>
    </source>
</reference>
<comment type="similarity">
    <text evidence="7">Belongs to the binding-protein-dependent transport system permease family.</text>
</comment>
<dbReference type="PANTHER" id="PTHR43744:SF6">
    <property type="entry name" value="ABC TRANSPORTER PERMEASE PROTEIN YESQ-RELATED"/>
    <property type="match status" value="1"/>
</dbReference>
<dbReference type="EMBL" id="SIRE01000012">
    <property type="protein sequence ID" value="TBL77341.1"/>
    <property type="molecule type" value="Genomic_DNA"/>
</dbReference>
<feature type="transmembrane region" description="Helical" evidence="7">
    <location>
        <begin position="94"/>
        <end position="114"/>
    </location>
</feature>
<keyword evidence="3" id="KW-1003">Cell membrane</keyword>
<comment type="subcellular location">
    <subcellularLocation>
        <location evidence="1 7">Cell membrane</location>
        <topology evidence="1 7">Multi-pass membrane protein</topology>
    </subcellularLocation>
</comment>
<keyword evidence="4 7" id="KW-0812">Transmembrane</keyword>
<accession>A0A4Q9DQR5</accession>
<organism evidence="9 10">
    <name type="scientific">Paenibacillus thalictri</name>
    <dbReference type="NCBI Taxonomy" id="2527873"/>
    <lineage>
        <taxon>Bacteria</taxon>
        <taxon>Bacillati</taxon>
        <taxon>Bacillota</taxon>
        <taxon>Bacilli</taxon>
        <taxon>Bacillales</taxon>
        <taxon>Paenibacillaceae</taxon>
        <taxon>Paenibacillus</taxon>
    </lineage>
</organism>
<feature type="transmembrane region" description="Helical" evidence="7">
    <location>
        <begin position="162"/>
        <end position="181"/>
    </location>
</feature>
<protein>
    <submittedName>
        <fullName evidence="9">Carbohydrate ABC transporter permease</fullName>
    </submittedName>
</protein>
<keyword evidence="2 7" id="KW-0813">Transport</keyword>